<feature type="compositionally biased region" description="Polar residues" evidence="1">
    <location>
        <begin position="11"/>
        <end position="53"/>
    </location>
</feature>
<feature type="compositionally biased region" description="Polar residues" evidence="1">
    <location>
        <begin position="74"/>
        <end position="94"/>
    </location>
</feature>
<accession>A0ABR2BTX0</accession>
<proteinExistence type="predicted"/>
<evidence type="ECO:0000256" key="1">
    <source>
        <dbReference type="SAM" id="MobiDB-lite"/>
    </source>
</evidence>
<reference evidence="2 3" key="1">
    <citation type="journal article" date="2024" name="G3 (Bethesda)">
        <title>Genome assembly of Hibiscus sabdariffa L. provides insights into metabolisms of medicinal natural products.</title>
        <authorList>
            <person name="Kim T."/>
        </authorList>
    </citation>
    <scope>NUCLEOTIDE SEQUENCE [LARGE SCALE GENOMIC DNA]</scope>
    <source>
        <strain evidence="2">TK-2024</strain>
        <tissue evidence="2">Old leaves</tissue>
    </source>
</reference>
<dbReference type="Proteomes" id="UP001472677">
    <property type="component" value="Unassembled WGS sequence"/>
</dbReference>
<protein>
    <submittedName>
        <fullName evidence="2">Uncharacterized protein</fullName>
    </submittedName>
</protein>
<keyword evidence="3" id="KW-1185">Reference proteome</keyword>
<name>A0ABR2BTX0_9ROSI</name>
<evidence type="ECO:0000313" key="2">
    <source>
        <dbReference type="EMBL" id="KAK8510588.1"/>
    </source>
</evidence>
<comment type="caution">
    <text evidence="2">The sequence shown here is derived from an EMBL/GenBank/DDBJ whole genome shotgun (WGS) entry which is preliminary data.</text>
</comment>
<dbReference type="EMBL" id="JBBPBM010000084">
    <property type="protein sequence ID" value="KAK8510588.1"/>
    <property type="molecule type" value="Genomic_DNA"/>
</dbReference>
<gene>
    <name evidence="2" type="ORF">V6N12_055515</name>
</gene>
<sequence length="176" mass="18486">MCSSEEALRGVSNSMPRMGSVPQSQESPTSVSPNVVQMSPKLTQGPEVSQTQGVGPCSQMCGEIGSPMQAQGPGLSQTQDVDQCTGTNSESGARSTDHFMASSSTPPTESDHYLPSSDLGLPIFSDSIDSTESVQSTAYSDKGVELNPGSGFCASGFKKEGLRRRRESKVNVMSLI</sequence>
<feature type="region of interest" description="Disordered" evidence="1">
    <location>
        <begin position="1"/>
        <end position="117"/>
    </location>
</feature>
<organism evidence="2 3">
    <name type="scientific">Hibiscus sabdariffa</name>
    <name type="common">roselle</name>
    <dbReference type="NCBI Taxonomy" id="183260"/>
    <lineage>
        <taxon>Eukaryota</taxon>
        <taxon>Viridiplantae</taxon>
        <taxon>Streptophyta</taxon>
        <taxon>Embryophyta</taxon>
        <taxon>Tracheophyta</taxon>
        <taxon>Spermatophyta</taxon>
        <taxon>Magnoliopsida</taxon>
        <taxon>eudicotyledons</taxon>
        <taxon>Gunneridae</taxon>
        <taxon>Pentapetalae</taxon>
        <taxon>rosids</taxon>
        <taxon>malvids</taxon>
        <taxon>Malvales</taxon>
        <taxon>Malvaceae</taxon>
        <taxon>Malvoideae</taxon>
        <taxon>Hibiscus</taxon>
    </lineage>
</organism>
<evidence type="ECO:0000313" key="3">
    <source>
        <dbReference type="Proteomes" id="UP001472677"/>
    </source>
</evidence>